<organism evidence="7">
    <name type="scientific">Candida tenuis (strain ATCC 10573 / BCRC 21748 / CBS 615 / JCM 9827 / NBRC 10315 / NRRL Y-1498 / VKM Y-70)</name>
    <name type="common">Yeast</name>
    <name type="synonym">Yamadazyma tenuis</name>
    <dbReference type="NCBI Taxonomy" id="590646"/>
    <lineage>
        <taxon>Eukaryota</taxon>
        <taxon>Fungi</taxon>
        <taxon>Dikarya</taxon>
        <taxon>Ascomycota</taxon>
        <taxon>Saccharomycotina</taxon>
        <taxon>Pichiomycetes</taxon>
        <taxon>Debaryomycetaceae</taxon>
        <taxon>Yamadazyma</taxon>
    </lineage>
</organism>
<keyword evidence="1" id="KW-0805">Transcription regulation</keyword>
<dbReference type="Gene3D" id="4.10.240.10">
    <property type="entry name" value="Zn(2)-C6 fungal-type DNA-binding domain"/>
    <property type="match status" value="1"/>
</dbReference>
<evidence type="ECO:0000256" key="2">
    <source>
        <dbReference type="ARBA" id="ARBA00023125"/>
    </source>
</evidence>
<evidence type="ECO:0000256" key="3">
    <source>
        <dbReference type="ARBA" id="ARBA00023163"/>
    </source>
</evidence>
<dbReference type="SMART" id="SM00066">
    <property type="entry name" value="GAL4"/>
    <property type="match status" value="1"/>
</dbReference>
<dbReference type="HOGENOM" id="CLU_005088_0_0_1"/>
<dbReference type="GO" id="GO:0000978">
    <property type="term" value="F:RNA polymerase II cis-regulatory region sequence-specific DNA binding"/>
    <property type="evidence" value="ECO:0007669"/>
    <property type="project" value="TreeGrafter"/>
</dbReference>
<dbReference type="GO" id="GO:0005634">
    <property type="term" value="C:nucleus"/>
    <property type="evidence" value="ECO:0007669"/>
    <property type="project" value="TreeGrafter"/>
</dbReference>
<evidence type="ECO:0000256" key="4">
    <source>
        <dbReference type="ARBA" id="ARBA00023242"/>
    </source>
</evidence>
<dbReference type="Proteomes" id="UP000000707">
    <property type="component" value="Unassembled WGS sequence"/>
</dbReference>
<dbReference type="PROSITE" id="PS00463">
    <property type="entry name" value="ZN2_CY6_FUNGAL_1"/>
    <property type="match status" value="1"/>
</dbReference>
<evidence type="ECO:0000313" key="7">
    <source>
        <dbReference type="Proteomes" id="UP000000707"/>
    </source>
</evidence>
<dbReference type="KEGG" id="cten:18250430"/>
<dbReference type="GeneID" id="18250430"/>
<gene>
    <name evidence="6" type="ORF">CANTEDRAFT_94725</name>
</gene>
<dbReference type="eggNOG" id="ENOG502SABA">
    <property type="taxonomic scope" value="Eukaryota"/>
</dbReference>
<dbReference type="InterPro" id="IPR001138">
    <property type="entry name" value="Zn2Cys6_DnaBD"/>
</dbReference>
<dbReference type="PANTHER" id="PTHR31069">
    <property type="entry name" value="OLEATE-ACTIVATED TRANSCRIPTION FACTOR 1-RELATED"/>
    <property type="match status" value="1"/>
</dbReference>
<proteinExistence type="predicted"/>
<feature type="domain" description="Zn(2)-C6 fungal-type" evidence="5">
    <location>
        <begin position="19"/>
        <end position="51"/>
    </location>
</feature>
<reference evidence="6 7" key="1">
    <citation type="journal article" date="2011" name="Proc. Natl. Acad. Sci. U.S.A.">
        <title>Comparative genomics of xylose-fermenting fungi for enhanced biofuel production.</title>
        <authorList>
            <person name="Wohlbach D.J."/>
            <person name="Kuo A."/>
            <person name="Sato T.K."/>
            <person name="Potts K.M."/>
            <person name="Salamov A.A."/>
            <person name="LaButti K.M."/>
            <person name="Sun H."/>
            <person name="Clum A."/>
            <person name="Pangilinan J.L."/>
            <person name="Lindquist E.A."/>
            <person name="Lucas S."/>
            <person name="Lapidus A."/>
            <person name="Jin M."/>
            <person name="Gunawan C."/>
            <person name="Balan V."/>
            <person name="Dale B.E."/>
            <person name="Jeffries T.W."/>
            <person name="Zinkel R."/>
            <person name="Barry K.W."/>
            <person name="Grigoriev I.V."/>
            <person name="Gasch A.P."/>
        </authorList>
    </citation>
    <scope>NUCLEOTIDE SEQUENCE [LARGE SCALE GENOMIC DNA]</scope>
    <source>
        <strain evidence="7">ATCC 10573 / BCRC 21748 / CBS 615 / JCM 9827 / NBRC 10315 / NRRL Y-1498 / VKM Y-70</strain>
    </source>
</reference>
<dbReference type="GO" id="GO:0045944">
    <property type="term" value="P:positive regulation of transcription by RNA polymerase II"/>
    <property type="evidence" value="ECO:0007669"/>
    <property type="project" value="TreeGrafter"/>
</dbReference>
<keyword evidence="4" id="KW-0539">Nucleus</keyword>
<keyword evidence="7" id="KW-1185">Reference proteome</keyword>
<dbReference type="SUPFAM" id="SSF57701">
    <property type="entry name" value="Zn2/Cys6 DNA-binding domain"/>
    <property type="match status" value="1"/>
</dbReference>
<dbReference type="STRING" id="590646.G3B9A1"/>
<dbReference type="GO" id="GO:0008270">
    <property type="term" value="F:zinc ion binding"/>
    <property type="evidence" value="ECO:0007669"/>
    <property type="project" value="InterPro"/>
</dbReference>
<accession>G3B9A1</accession>
<name>G3B9A1_CANTC</name>
<dbReference type="InterPro" id="IPR050675">
    <property type="entry name" value="OAF3"/>
</dbReference>
<dbReference type="CDD" id="cd00067">
    <property type="entry name" value="GAL4"/>
    <property type="match status" value="1"/>
</dbReference>
<dbReference type="EMBL" id="GL996527">
    <property type="protein sequence ID" value="EGV61846.1"/>
    <property type="molecule type" value="Genomic_DNA"/>
</dbReference>
<evidence type="ECO:0000256" key="1">
    <source>
        <dbReference type="ARBA" id="ARBA00023015"/>
    </source>
</evidence>
<dbReference type="AlphaFoldDB" id="G3B9A1"/>
<keyword evidence="2" id="KW-0238">DNA-binding</keyword>
<dbReference type="InterPro" id="IPR036864">
    <property type="entry name" value="Zn2-C6_fun-type_DNA-bd_sf"/>
</dbReference>
<dbReference type="PANTHER" id="PTHR31069:SF12">
    <property type="entry name" value="TRANSCRIPTION FACTOR DOMAIN-CONTAINING PROTEIN"/>
    <property type="match status" value="1"/>
</dbReference>
<dbReference type="GO" id="GO:0000981">
    <property type="term" value="F:DNA-binding transcription factor activity, RNA polymerase II-specific"/>
    <property type="evidence" value="ECO:0007669"/>
    <property type="project" value="InterPro"/>
</dbReference>
<evidence type="ECO:0000313" key="6">
    <source>
        <dbReference type="EMBL" id="EGV61846.1"/>
    </source>
</evidence>
<protein>
    <recommendedName>
        <fullName evidence="5">Zn(2)-C6 fungal-type domain-containing protein</fullName>
    </recommendedName>
</protein>
<sequence length="992" mass="112659">MSAKVDKSSGRQRRRVPITCSNCRRRKVKCDKQKPACGGCVRNGVANSCEYLQPHWTSANGLNSSPTPNTDRSQDMNQASQLSELSQLKTSYERIIGNQRKEIEDLKRHLSFTTQLTTQQPHDDTGDSPVEVLAKLHPLADRNKDSLEIEDCVSYSINLEAPRSKKSINPSDTSEIHSWISIIMLDPKLSGLWSRINNMQRIYHMYKSAMVKRHANSRITEIDFTSPGPACHMQNTDVSTACPVSAGSTESMPKKCPVVSCDLNFMNESMMTIPKVSSLSAVKPVVHEFSTEGLDEFTKGGIRYTKMVQEVWRPVVHSLRANKPLNSTQLQFLLDFYFNQKTVDTSRDLTVLFKDEIDEIYISKNGRLILNMGLAVPGEDDAVSINKFLLKGVYVCILMLIVEESLDILKSSHQQSLPPDVVTKFQALFPDEVRFAGLSYNGSQNLNAVQKYLDNSCSSSSNFFLLNRSLVTLTCRLLLLDRDIMNNGREGNERGETERAIMFKTTLAMVFDLENPIQIWKQPTQIVLPGNDSKKKVKDIRMHACFLWNELIRCLNIVSSSLVSFSKSDRELQALIGRAHSRVEEVQVHGNHMRYLQGLKSPHLDKLSSSLQVNYLLSNVHLFFARGVSNLLGVKLTMKDLDDLTGECGSWIDDERLKRLAPIIEWESKIMLHFSNIYTTYVMFLQVEESKLEKLKESLISTIFVKIDGYFKLSNHILDQTLNKESQYIYNALSECFVSVMQILVALLLRVCSRPKEKNEDLVKQLSTFCYSTSKSSLRIESDIFNLIKNQLSNSINNTLRKLNNAMTVNKNHSMKLNQLWVFYSNLLESSRRFYSSYNKVHANIPGFNKLMNTNSPIGDFSKCPVAHIPAVTKAPGRCPIDYTQFMKSYKRKSSGDSPHHQEPMERELKRLRMESDSPKSTISPTDSNGFIDRVTQSYMDDDLINSGGFDFDINFRNFSSLDIGFLSDSFEALSRSASTDSFNYNIEESFQ</sequence>
<dbReference type="OrthoDB" id="427480at2759"/>
<dbReference type="Pfam" id="PF00172">
    <property type="entry name" value="Zn_clus"/>
    <property type="match status" value="1"/>
</dbReference>
<evidence type="ECO:0000259" key="5">
    <source>
        <dbReference type="PROSITE" id="PS50048"/>
    </source>
</evidence>
<dbReference type="PROSITE" id="PS50048">
    <property type="entry name" value="ZN2_CY6_FUNGAL_2"/>
    <property type="match status" value="1"/>
</dbReference>
<keyword evidence="3" id="KW-0804">Transcription</keyword>